<sequence>MPKDPGPRTTDLARRTVGPEHRGPTALLSRSPGVAPLRSRDVRVIVSNRARGVHAEPERHDISPDAWYDTAGEALAAYE</sequence>
<evidence type="ECO:0000256" key="1">
    <source>
        <dbReference type="SAM" id="MobiDB-lite"/>
    </source>
</evidence>
<dbReference type="AlphaFoldDB" id="A0A9W6KZK3"/>
<proteinExistence type="predicted"/>
<protein>
    <submittedName>
        <fullName evidence="2">Uncharacterized protein</fullName>
    </submittedName>
</protein>
<gene>
    <name evidence="2" type="ORF">GCM10017577_06240</name>
</gene>
<name>A0A9W6KZK3_9PSEU</name>
<reference evidence="2" key="2">
    <citation type="submission" date="2023-01" db="EMBL/GenBank/DDBJ databases">
        <authorList>
            <person name="Sun Q."/>
            <person name="Evtushenko L."/>
        </authorList>
    </citation>
    <scope>NUCLEOTIDE SEQUENCE</scope>
    <source>
        <strain evidence="2">VKM Ac-1069</strain>
    </source>
</reference>
<feature type="region of interest" description="Disordered" evidence="1">
    <location>
        <begin position="1"/>
        <end position="32"/>
    </location>
</feature>
<dbReference type="EMBL" id="BSFQ01000002">
    <property type="protein sequence ID" value="GLL09484.1"/>
    <property type="molecule type" value="Genomic_DNA"/>
</dbReference>
<evidence type="ECO:0000313" key="2">
    <source>
        <dbReference type="EMBL" id="GLL09484.1"/>
    </source>
</evidence>
<organism evidence="2 3">
    <name type="scientific">Pseudonocardia halophobica</name>
    <dbReference type="NCBI Taxonomy" id="29401"/>
    <lineage>
        <taxon>Bacteria</taxon>
        <taxon>Bacillati</taxon>
        <taxon>Actinomycetota</taxon>
        <taxon>Actinomycetes</taxon>
        <taxon>Pseudonocardiales</taxon>
        <taxon>Pseudonocardiaceae</taxon>
        <taxon>Pseudonocardia</taxon>
    </lineage>
</organism>
<comment type="caution">
    <text evidence="2">The sequence shown here is derived from an EMBL/GenBank/DDBJ whole genome shotgun (WGS) entry which is preliminary data.</text>
</comment>
<reference evidence="2" key="1">
    <citation type="journal article" date="2014" name="Int. J. Syst. Evol. Microbiol.">
        <title>Complete genome sequence of Corynebacterium casei LMG S-19264T (=DSM 44701T), isolated from a smear-ripened cheese.</title>
        <authorList>
            <consortium name="US DOE Joint Genome Institute (JGI-PGF)"/>
            <person name="Walter F."/>
            <person name="Albersmeier A."/>
            <person name="Kalinowski J."/>
            <person name="Ruckert C."/>
        </authorList>
    </citation>
    <scope>NUCLEOTIDE SEQUENCE</scope>
    <source>
        <strain evidence="2">VKM Ac-1069</strain>
    </source>
</reference>
<dbReference type="Proteomes" id="UP001143463">
    <property type="component" value="Unassembled WGS sequence"/>
</dbReference>
<evidence type="ECO:0000313" key="3">
    <source>
        <dbReference type="Proteomes" id="UP001143463"/>
    </source>
</evidence>
<keyword evidence="3" id="KW-1185">Reference proteome</keyword>
<feature type="compositionally biased region" description="Basic and acidic residues" evidence="1">
    <location>
        <begin position="1"/>
        <end position="23"/>
    </location>
</feature>
<accession>A0A9W6KZK3</accession>